<keyword evidence="8" id="KW-0547">Nucleotide-binding</keyword>
<sequence>MGNTKTKIETHINKISNIHIWNQISKQPESSFYSQTQVVKLIIDLKDNDSIYFLQTNKYFYHFFFCQDFLSFPKRNLVVPDNRIFNRNNYNNGPERRFILGTLCYYLDKKLWVFELMAGDPLEGELFVKSFNIIKKNVFFGSELKYHPKSFLHQNIIKTDEIIQKSDIKIITSNEIYGSMEYQSLTLGTTYGILKILEKVEQNEEIEQSITPEHILVTGEIPVDIPPVAGLITSTFQAPLSHVALLSANRNTPNMALKNAIDKDFIQSLNGKFVKLVVTRQEFQVIEFPDGKQSKEYLDWEQKMERKKSRIPKIEVLFSDENIGLIQLQNLQEIHLAMVGHKAYTLNGLKAINLPKKIDVPGFVIPFYFYLQFSQQFDIENSILKSQEFEQSPENRRKMLKELQEKIKKSHIDSQLIESIKEKISEIEKEFEETIKNHFDGFIFRSSTNVEDLPGFTGNGLFESLPIKSISDEEIEKTMLEIYSSLWSFKTIEELKLFQIDLSKISMAIIVQPFLSKNMKANGVALTGNPYKPAYPSFFVNIQSSKGSVTDSKSNVNPEQIFIFENSRKNETENKDEKVICQEVVSTSSLVDSPILNSNDISNLNSLLKAINWKFGGLYYKHGCNSAEVEFLVPNDEDFIFVVQSRPFQIEMNENLN</sequence>
<accession>A0A9Q0RCF2</accession>
<evidence type="ECO:0000256" key="3">
    <source>
        <dbReference type="ARBA" id="ARBA00004742"/>
    </source>
</evidence>
<comment type="function">
    <text evidence="2">Catalyzes the phosphorylation of pyruvate to phosphoenolpyruvate.</text>
</comment>
<evidence type="ECO:0000313" key="16">
    <source>
        <dbReference type="Proteomes" id="UP001149090"/>
    </source>
</evidence>
<dbReference type="OrthoDB" id="6123450at2759"/>
<dbReference type="EMBL" id="JAPDFW010000067">
    <property type="protein sequence ID" value="KAJ5075087.1"/>
    <property type="molecule type" value="Genomic_DNA"/>
</dbReference>
<evidence type="ECO:0000256" key="4">
    <source>
        <dbReference type="ARBA" id="ARBA00007837"/>
    </source>
</evidence>
<reference evidence="15" key="1">
    <citation type="submission" date="2022-10" db="EMBL/GenBank/DDBJ databases">
        <title>Novel sulphate-reducing endosymbionts in the free-living metamonad Anaeramoeba.</title>
        <authorList>
            <person name="Jerlstrom-Hultqvist J."/>
            <person name="Cepicka I."/>
            <person name="Gallot-Lavallee L."/>
            <person name="Salas-Leiva D."/>
            <person name="Curtis B.A."/>
            <person name="Zahonova K."/>
            <person name="Pipaliya S."/>
            <person name="Dacks J."/>
            <person name="Roger A.J."/>
        </authorList>
    </citation>
    <scope>NUCLEOTIDE SEQUENCE</scope>
    <source>
        <strain evidence="15">BMAN</strain>
    </source>
</reference>
<comment type="similarity">
    <text evidence="4">Belongs to the PEP-utilizing enzyme family.</text>
</comment>
<protein>
    <recommendedName>
        <fullName evidence="5">pyruvate, water dikinase</fullName>
        <ecNumber evidence="5">2.7.9.2</ecNumber>
    </recommendedName>
    <alternativeName>
        <fullName evidence="12">Pyruvate, water dikinase</fullName>
    </alternativeName>
</protein>
<keyword evidence="6" id="KW-0808">Transferase</keyword>
<gene>
    <name evidence="15" type="ORF">M0811_07792</name>
</gene>
<comment type="cofactor">
    <cofactor evidence="1">
        <name>Mg(2+)</name>
        <dbReference type="ChEBI" id="CHEBI:18420"/>
    </cofactor>
</comment>
<dbReference type="GO" id="GO:0005524">
    <property type="term" value="F:ATP binding"/>
    <property type="evidence" value="ECO:0007669"/>
    <property type="project" value="UniProtKB-KW"/>
</dbReference>
<evidence type="ECO:0000256" key="10">
    <source>
        <dbReference type="ARBA" id="ARBA00022840"/>
    </source>
</evidence>
<keyword evidence="9" id="KW-0418">Kinase</keyword>
<evidence type="ECO:0000256" key="7">
    <source>
        <dbReference type="ARBA" id="ARBA00022723"/>
    </source>
</evidence>
<keyword evidence="7" id="KW-0479">Metal-binding</keyword>
<evidence type="ECO:0000256" key="6">
    <source>
        <dbReference type="ARBA" id="ARBA00022679"/>
    </source>
</evidence>
<dbReference type="GO" id="GO:0046872">
    <property type="term" value="F:metal ion binding"/>
    <property type="evidence" value="ECO:0007669"/>
    <property type="project" value="UniProtKB-KW"/>
</dbReference>
<dbReference type="InterPro" id="IPR006319">
    <property type="entry name" value="PEP_synth"/>
</dbReference>
<dbReference type="EC" id="2.7.9.2" evidence="5"/>
<dbReference type="AlphaFoldDB" id="A0A9Q0RCF2"/>
<name>A0A9Q0RCF2_ANAIG</name>
<dbReference type="PANTHER" id="PTHR43030">
    <property type="entry name" value="PHOSPHOENOLPYRUVATE SYNTHASE"/>
    <property type="match status" value="1"/>
</dbReference>
<proteinExistence type="inferred from homology"/>
<dbReference type="Pfam" id="PF01326">
    <property type="entry name" value="PPDK_N"/>
    <property type="match status" value="1"/>
</dbReference>
<evidence type="ECO:0000259" key="14">
    <source>
        <dbReference type="Pfam" id="PF01326"/>
    </source>
</evidence>
<dbReference type="GO" id="GO:0008986">
    <property type="term" value="F:pyruvate, water dikinase activity"/>
    <property type="evidence" value="ECO:0007669"/>
    <property type="project" value="UniProtKB-EC"/>
</dbReference>
<comment type="caution">
    <text evidence="15">The sequence shown here is derived from an EMBL/GenBank/DDBJ whole genome shotgun (WGS) entry which is preliminary data.</text>
</comment>
<evidence type="ECO:0000256" key="12">
    <source>
        <dbReference type="ARBA" id="ARBA00033470"/>
    </source>
</evidence>
<dbReference type="Proteomes" id="UP001149090">
    <property type="component" value="Unassembled WGS sequence"/>
</dbReference>
<evidence type="ECO:0000256" key="5">
    <source>
        <dbReference type="ARBA" id="ARBA00011996"/>
    </source>
</evidence>
<evidence type="ECO:0000256" key="13">
    <source>
        <dbReference type="ARBA" id="ARBA00047700"/>
    </source>
</evidence>
<keyword evidence="16" id="KW-1185">Reference proteome</keyword>
<evidence type="ECO:0000256" key="2">
    <source>
        <dbReference type="ARBA" id="ARBA00002988"/>
    </source>
</evidence>
<dbReference type="InterPro" id="IPR013815">
    <property type="entry name" value="ATP_grasp_subdomain_1"/>
</dbReference>
<evidence type="ECO:0000256" key="1">
    <source>
        <dbReference type="ARBA" id="ARBA00001946"/>
    </source>
</evidence>
<dbReference type="PANTHER" id="PTHR43030:SF1">
    <property type="entry name" value="PHOSPHOENOLPYRUVATE SYNTHASE"/>
    <property type="match status" value="1"/>
</dbReference>
<evidence type="ECO:0000256" key="8">
    <source>
        <dbReference type="ARBA" id="ARBA00022741"/>
    </source>
</evidence>
<keyword evidence="11" id="KW-0460">Magnesium</keyword>
<organism evidence="15 16">
    <name type="scientific">Anaeramoeba ignava</name>
    <name type="common">Anaerobic marine amoeba</name>
    <dbReference type="NCBI Taxonomy" id="1746090"/>
    <lineage>
        <taxon>Eukaryota</taxon>
        <taxon>Metamonada</taxon>
        <taxon>Anaeramoebidae</taxon>
        <taxon>Anaeramoeba</taxon>
    </lineage>
</organism>
<evidence type="ECO:0000313" key="15">
    <source>
        <dbReference type="EMBL" id="KAJ5075087.1"/>
    </source>
</evidence>
<comment type="pathway">
    <text evidence="3">Carbohydrate biosynthesis; gluconeogenesis.</text>
</comment>
<dbReference type="InterPro" id="IPR002192">
    <property type="entry name" value="PPDK_AMP/ATP-bd"/>
</dbReference>
<dbReference type="Gene3D" id="3.30.1490.20">
    <property type="entry name" value="ATP-grasp fold, A domain"/>
    <property type="match status" value="1"/>
</dbReference>
<dbReference type="SUPFAM" id="SSF56059">
    <property type="entry name" value="Glutathione synthetase ATP-binding domain-like"/>
    <property type="match status" value="1"/>
</dbReference>
<feature type="domain" description="Pyruvate phosphate dikinase AMP/ATP-binding" evidence="14">
    <location>
        <begin position="338"/>
        <end position="653"/>
    </location>
</feature>
<keyword evidence="10" id="KW-0067">ATP-binding</keyword>
<comment type="catalytic activity">
    <reaction evidence="13">
        <text>pyruvate + ATP + H2O = phosphoenolpyruvate + AMP + phosphate + 2 H(+)</text>
        <dbReference type="Rhea" id="RHEA:11364"/>
        <dbReference type="ChEBI" id="CHEBI:15361"/>
        <dbReference type="ChEBI" id="CHEBI:15377"/>
        <dbReference type="ChEBI" id="CHEBI:15378"/>
        <dbReference type="ChEBI" id="CHEBI:30616"/>
        <dbReference type="ChEBI" id="CHEBI:43474"/>
        <dbReference type="ChEBI" id="CHEBI:58702"/>
        <dbReference type="ChEBI" id="CHEBI:456215"/>
        <dbReference type="EC" id="2.7.9.2"/>
    </reaction>
</comment>
<evidence type="ECO:0000256" key="9">
    <source>
        <dbReference type="ARBA" id="ARBA00022777"/>
    </source>
</evidence>
<evidence type="ECO:0000256" key="11">
    <source>
        <dbReference type="ARBA" id="ARBA00022842"/>
    </source>
</evidence>